<evidence type="ECO:0000313" key="2">
    <source>
        <dbReference type="Proteomes" id="UP001283361"/>
    </source>
</evidence>
<accession>A0AAE0YXS5</accession>
<organism evidence="1 2">
    <name type="scientific">Elysia crispata</name>
    <name type="common">lettuce slug</name>
    <dbReference type="NCBI Taxonomy" id="231223"/>
    <lineage>
        <taxon>Eukaryota</taxon>
        <taxon>Metazoa</taxon>
        <taxon>Spiralia</taxon>
        <taxon>Lophotrochozoa</taxon>
        <taxon>Mollusca</taxon>
        <taxon>Gastropoda</taxon>
        <taxon>Heterobranchia</taxon>
        <taxon>Euthyneura</taxon>
        <taxon>Panpulmonata</taxon>
        <taxon>Sacoglossa</taxon>
        <taxon>Placobranchoidea</taxon>
        <taxon>Plakobranchidae</taxon>
        <taxon>Elysia</taxon>
    </lineage>
</organism>
<evidence type="ECO:0000313" key="1">
    <source>
        <dbReference type="EMBL" id="KAK3759007.1"/>
    </source>
</evidence>
<dbReference type="AlphaFoldDB" id="A0AAE0YXS5"/>
<dbReference type="Proteomes" id="UP001283361">
    <property type="component" value="Unassembled WGS sequence"/>
</dbReference>
<protein>
    <submittedName>
        <fullName evidence="1">Uncharacterized protein</fullName>
    </submittedName>
</protein>
<keyword evidence="2" id="KW-1185">Reference proteome</keyword>
<gene>
    <name evidence="1" type="ORF">RRG08_005632</name>
</gene>
<name>A0AAE0YXS5_9GAST</name>
<dbReference type="EMBL" id="JAWDGP010005176">
    <property type="protein sequence ID" value="KAK3759007.1"/>
    <property type="molecule type" value="Genomic_DNA"/>
</dbReference>
<proteinExistence type="predicted"/>
<sequence>MSEIAPVPRVLYINPPVENITTILAAHTQRDTISRSSLPRRCHPWRNVKSTSITPGRLDVRTLIHRDGKAVGPVQKRAVRPIVLNDRAMARPTVDLLWSCCGGSIKHLFHCVYHSA</sequence>
<reference evidence="1" key="1">
    <citation type="journal article" date="2023" name="G3 (Bethesda)">
        <title>A reference genome for the long-term kleptoplast-retaining sea slug Elysia crispata morphotype clarki.</title>
        <authorList>
            <person name="Eastman K.E."/>
            <person name="Pendleton A.L."/>
            <person name="Shaikh M.A."/>
            <person name="Suttiyut T."/>
            <person name="Ogas R."/>
            <person name="Tomko P."/>
            <person name="Gavelis G."/>
            <person name="Widhalm J.R."/>
            <person name="Wisecaver J.H."/>
        </authorList>
    </citation>
    <scope>NUCLEOTIDE SEQUENCE</scope>
    <source>
        <strain evidence="1">ECLA1</strain>
    </source>
</reference>
<comment type="caution">
    <text evidence="1">The sequence shown here is derived from an EMBL/GenBank/DDBJ whole genome shotgun (WGS) entry which is preliminary data.</text>
</comment>